<feature type="transmembrane region" description="Helical" evidence="8">
    <location>
        <begin position="305"/>
        <end position="326"/>
    </location>
</feature>
<evidence type="ECO:0000313" key="11">
    <source>
        <dbReference type="Proteomes" id="UP000002408"/>
    </source>
</evidence>
<evidence type="ECO:0000256" key="2">
    <source>
        <dbReference type="ARBA" id="ARBA00012438"/>
    </source>
</evidence>
<evidence type="ECO:0000256" key="7">
    <source>
        <dbReference type="ARBA" id="ARBA00022840"/>
    </source>
</evidence>
<reference evidence="11" key="1">
    <citation type="journal article" date="2015" name="Microbiology">
        <title>Genome of Methanoregula boonei 6A8 reveals adaptations to oligotrophic peatland environments.</title>
        <authorList>
            <person name="Braeuer S."/>
            <person name="Cadillo-Quiroz H."/>
            <person name="Kyrpides N."/>
            <person name="Woyke T."/>
            <person name="Goodwin L."/>
            <person name="Detter C."/>
            <person name="Podell S."/>
            <person name="Yavitt J.B."/>
            <person name="Zinder S.H."/>
        </authorList>
    </citation>
    <scope>NUCLEOTIDE SEQUENCE [LARGE SCALE GENOMIC DNA]</scope>
    <source>
        <strain evidence="11">DSM 21154 / JCM 14090 / 6A8</strain>
    </source>
</reference>
<keyword evidence="4" id="KW-0808">Transferase</keyword>
<dbReference type="Gene3D" id="3.30.565.10">
    <property type="entry name" value="Histidine kinase-like ATPase, C-terminal domain"/>
    <property type="match status" value="1"/>
</dbReference>
<dbReference type="PROSITE" id="PS50885">
    <property type="entry name" value="HAMP"/>
    <property type="match status" value="1"/>
</dbReference>
<dbReference type="Proteomes" id="UP000002408">
    <property type="component" value="Chromosome"/>
</dbReference>
<dbReference type="GO" id="GO:0007165">
    <property type="term" value="P:signal transduction"/>
    <property type="evidence" value="ECO:0007669"/>
    <property type="project" value="InterPro"/>
</dbReference>
<dbReference type="GO" id="GO:0004673">
    <property type="term" value="F:protein histidine kinase activity"/>
    <property type="evidence" value="ECO:0007669"/>
    <property type="project" value="UniProtKB-EC"/>
</dbReference>
<dbReference type="CDD" id="cd06225">
    <property type="entry name" value="HAMP"/>
    <property type="match status" value="1"/>
</dbReference>
<evidence type="ECO:0000256" key="1">
    <source>
        <dbReference type="ARBA" id="ARBA00000085"/>
    </source>
</evidence>
<dbReference type="InterPro" id="IPR003660">
    <property type="entry name" value="HAMP_dom"/>
</dbReference>
<keyword evidence="8" id="KW-1133">Transmembrane helix</keyword>
<dbReference type="AlphaFoldDB" id="A7I6H8"/>
<evidence type="ECO:0000259" key="9">
    <source>
        <dbReference type="PROSITE" id="PS50885"/>
    </source>
</evidence>
<dbReference type="RefSeq" id="WP_012106363.1">
    <property type="nucleotide sequence ID" value="NC_009712.1"/>
</dbReference>
<dbReference type="SMART" id="SM00091">
    <property type="entry name" value="PAS"/>
    <property type="match status" value="1"/>
</dbReference>
<evidence type="ECO:0000256" key="3">
    <source>
        <dbReference type="ARBA" id="ARBA00022553"/>
    </source>
</evidence>
<dbReference type="InterPro" id="IPR000014">
    <property type="entry name" value="PAS"/>
</dbReference>
<dbReference type="InterPro" id="IPR013656">
    <property type="entry name" value="PAS_4"/>
</dbReference>
<dbReference type="EMBL" id="CP000780">
    <property type="protein sequence ID" value="ABS55339.1"/>
    <property type="molecule type" value="Genomic_DNA"/>
</dbReference>
<evidence type="ECO:0000256" key="8">
    <source>
        <dbReference type="SAM" id="Phobius"/>
    </source>
</evidence>
<name>A7I6H8_METB6</name>
<dbReference type="GO" id="GO:0016020">
    <property type="term" value="C:membrane"/>
    <property type="evidence" value="ECO:0007669"/>
    <property type="project" value="InterPro"/>
</dbReference>
<dbReference type="PANTHER" id="PTHR44936:SF10">
    <property type="entry name" value="SENSOR PROTEIN RSTB"/>
    <property type="match status" value="1"/>
</dbReference>
<dbReference type="SUPFAM" id="SSF158472">
    <property type="entry name" value="HAMP domain-like"/>
    <property type="match status" value="1"/>
</dbReference>
<dbReference type="HOGENOM" id="CLU_020008_0_0_2"/>
<dbReference type="eggNOG" id="arCOG06193">
    <property type="taxonomic scope" value="Archaea"/>
</dbReference>
<dbReference type="KEGG" id="mbn:Mboo_0821"/>
<dbReference type="SUPFAM" id="SSF55785">
    <property type="entry name" value="PYP-like sensor domain (PAS domain)"/>
    <property type="match status" value="1"/>
</dbReference>
<accession>A7I6H8</accession>
<keyword evidence="8" id="KW-0812">Transmembrane</keyword>
<evidence type="ECO:0000313" key="10">
    <source>
        <dbReference type="EMBL" id="ABS55339.1"/>
    </source>
</evidence>
<dbReference type="InterPro" id="IPR036890">
    <property type="entry name" value="HATPase_C_sf"/>
</dbReference>
<feature type="domain" description="HAMP" evidence="9">
    <location>
        <begin position="328"/>
        <end position="380"/>
    </location>
</feature>
<keyword evidence="7" id="KW-0067">ATP-binding</keyword>
<sequence length="715" mass="80879">MKEQRPDPGNNHSFSRSLLVTMVLIVVVLVTIMTIYDYFSLKTSTDAEFSNLQNQTEDTIGAALRLDDSATTVLDDQLNTQMKAGFAVLFTEYNRSGENPQTMNLTRVQAALGEGYDIYIINESGVIVYTTYPAEQGVDFQSIPYFYAYLTKVRMSQGFFPDRVVREIPDGRFMKYAYEATPDHQYILELGYSPPDFNTTNLRLDDRDNIARFVSFNPFISQYQVFDTTGHSTADDSLPDTVTESYIQQAITSRSTIETDDAANHTETRYLFVDLNNPQYGSDMSRVVVLTYDTGRVRNDLNHLVLFHLLFGGCALGIGCCLAFLLSRRMTRPIEKIAHDADIIANGDFDHRIGTTDAREFVILEKSINTMVDSLKSATARLNDEEIFHRDLIDQMPVGIFLKETDTGTYTFWNRASEEIFERPAKDMIGKTDAEIFSAAVAEQIKKEETGALASRVEIKYRKIHSKSRGERLIHIIIVPIYDSKRSVRYMLGIAEDVTDEAVTLKRDLIFSITRSDILDQLAIIITYLERAQLKTTHEAMQMFFDKTIGSVESIKNQIAYERALQNPGVIAPRWQSVNQAFAEAIQMLPEHTADISTSVGKIEIFADPLLPRIFFSLLSLSFRRGGPVLSAIRMTARRSNDSLVLVYEDDSPGIPAHEKERIFEFGYSHDDMVSLFLIRELLGFTGIAITETGGTGEGIRFELVVPKGRFRERN</sequence>
<keyword evidence="11" id="KW-1185">Reference proteome</keyword>
<dbReference type="eggNOG" id="arCOG02343">
    <property type="taxonomic scope" value="Archaea"/>
</dbReference>
<dbReference type="GeneID" id="5411500"/>
<dbReference type="OrthoDB" id="342253at2157"/>
<dbReference type="PANTHER" id="PTHR44936">
    <property type="entry name" value="SENSOR PROTEIN CREC"/>
    <property type="match status" value="1"/>
</dbReference>
<dbReference type="STRING" id="456442.Mboo_0821"/>
<organism evidence="10 11">
    <name type="scientific">Methanoregula boonei (strain DSM 21154 / JCM 14090 / 6A8)</name>
    <dbReference type="NCBI Taxonomy" id="456442"/>
    <lineage>
        <taxon>Archaea</taxon>
        <taxon>Methanobacteriati</taxon>
        <taxon>Methanobacteriota</taxon>
        <taxon>Stenosarchaea group</taxon>
        <taxon>Methanomicrobia</taxon>
        <taxon>Methanomicrobiales</taxon>
        <taxon>Methanoregulaceae</taxon>
        <taxon>Methanoregula</taxon>
    </lineage>
</organism>
<dbReference type="Pfam" id="PF08448">
    <property type="entry name" value="PAS_4"/>
    <property type="match status" value="1"/>
</dbReference>
<dbReference type="Gene3D" id="6.10.340.10">
    <property type="match status" value="1"/>
</dbReference>
<dbReference type="GO" id="GO:0005524">
    <property type="term" value="F:ATP binding"/>
    <property type="evidence" value="ECO:0007669"/>
    <property type="project" value="UniProtKB-KW"/>
</dbReference>
<keyword evidence="6" id="KW-0418">Kinase</keyword>
<keyword evidence="5" id="KW-0547">Nucleotide-binding</keyword>
<dbReference type="Gene3D" id="3.30.450.20">
    <property type="entry name" value="PAS domain"/>
    <property type="match status" value="1"/>
</dbReference>
<dbReference type="InterPro" id="IPR050980">
    <property type="entry name" value="2C_sensor_his_kinase"/>
</dbReference>
<gene>
    <name evidence="10" type="ordered locus">Mboo_0821</name>
</gene>
<evidence type="ECO:0000256" key="6">
    <source>
        <dbReference type="ARBA" id="ARBA00022777"/>
    </source>
</evidence>
<proteinExistence type="predicted"/>
<feature type="transmembrane region" description="Helical" evidence="8">
    <location>
        <begin position="18"/>
        <end position="39"/>
    </location>
</feature>
<dbReference type="CDD" id="cd00130">
    <property type="entry name" value="PAS"/>
    <property type="match status" value="1"/>
</dbReference>
<dbReference type="SMART" id="SM00304">
    <property type="entry name" value="HAMP"/>
    <property type="match status" value="1"/>
</dbReference>
<dbReference type="Pfam" id="PF00672">
    <property type="entry name" value="HAMP"/>
    <property type="match status" value="1"/>
</dbReference>
<dbReference type="EC" id="2.7.13.3" evidence="2"/>
<evidence type="ECO:0000256" key="4">
    <source>
        <dbReference type="ARBA" id="ARBA00022679"/>
    </source>
</evidence>
<comment type="catalytic activity">
    <reaction evidence="1">
        <text>ATP + protein L-histidine = ADP + protein N-phospho-L-histidine.</text>
        <dbReference type="EC" id="2.7.13.3"/>
    </reaction>
</comment>
<dbReference type="SUPFAM" id="SSF55874">
    <property type="entry name" value="ATPase domain of HSP90 chaperone/DNA topoisomerase II/histidine kinase"/>
    <property type="match status" value="1"/>
</dbReference>
<evidence type="ECO:0000256" key="5">
    <source>
        <dbReference type="ARBA" id="ARBA00022741"/>
    </source>
</evidence>
<protein>
    <recommendedName>
        <fullName evidence="2">histidine kinase</fullName>
        <ecNumber evidence="2">2.7.13.3</ecNumber>
    </recommendedName>
</protein>
<dbReference type="InterPro" id="IPR035965">
    <property type="entry name" value="PAS-like_dom_sf"/>
</dbReference>
<dbReference type="NCBIfam" id="TIGR00229">
    <property type="entry name" value="sensory_box"/>
    <property type="match status" value="1"/>
</dbReference>
<keyword evidence="3" id="KW-0597">Phosphoprotein</keyword>
<keyword evidence="8" id="KW-0472">Membrane</keyword>